<reference evidence="3 4" key="2">
    <citation type="journal article" date="2002" name="Nucleic Acids Res.">
        <title>Genome sequence of Oceanobacillus iheyensis isolated from the Iheya Ridge and its unexpected adaptive capabilities to extreme environments.</title>
        <authorList>
            <person name="Takami H."/>
            <person name="Takaki Y."/>
            <person name="Uchiyama I."/>
        </authorList>
    </citation>
    <scope>NUCLEOTIDE SEQUENCE [LARGE SCALE GENOMIC DNA]</scope>
    <source>
        <strain evidence="4">DSM 14371 / CIP 107618 / JCM 11309 / KCTC 3954 / HTE831</strain>
    </source>
</reference>
<dbReference type="Gene3D" id="3.40.50.2000">
    <property type="entry name" value="Glycogen Phosphorylase B"/>
    <property type="match status" value="2"/>
</dbReference>
<accession>Q8EMF7</accession>
<dbReference type="Pfam" id="PF00534">
    <property type="entry name" value="Glycos_transf_1"/>
    <property type="match status" value="1"/>
</dbReference>
<dbReference type="RefSeq" id="WP_011067287.1">
    <property type="nucleotide sequence ID" value="NC_004193.1"/>
</dbReference>
<dbReference type="PANTHER" id="PTHR12526">
    <property type="entry name" value="GLYCOSYLTRANSFERASE"/>
    <property type="match status" value="1"/>
</dbReference>
<dbReference type="STRING" id="221109.gene:10735142"/>
<dbReference type="GO" id="GO:0016757">
    <property type="term" value="F:glycosyltransferase activity"/>
    <property type="evidence" value="ECO:0007669"/>
    <property type="project" value="InterPro"/>
</dbReference>
<proteinExistence type="predicted"/>
<dbReference type="AlphaFoldDB" id="Q8EMF7"/>
<evidence type="ECO:0000259" key="2">
    <source>
        <dbReference type="Pfam" id="PF13477"/>
    </source>
</evidence>
<dbReference type="KEGG" id="oih:OB2890"/>
<dbReference type="Proteomes" id="UP000000822">
    <property type="component" value="Chromosome"/>
</dbReference>
<evidence type="ECO:0000313" key="4">
    <source>
        <dbReference type="Proteomes" id="UP000000822"/>
    </source>
</evidence>
<keyword evidence="3" id="KW-0808">Transferase</keyword>
<feature type="domain" description="Glycosyl transferase family 1" evidence="1">
    <location>
        <begin position="187"/>
        <end position="338"/>
    </location>
</feature>
<organism evidence="3 4">
    <name type="scientific">Oceanobacillus iheyensis (strain DSM 14371 / CIP 107618 / JCM 11309 / KCTC 3954 / HTE831)</name>
    <dbReference type="NCBI Taxonomy" id="221109"/>
    <lineage>
        <taxon>Bacteria</taxon>
        <taxon>Bacillati</taxon>
        <taxon>Bacillota</taxon>
        <taxon>Bacilli</taxon>
        <taxon>Bacillales</taxon>
        <taxon>Bacillaceae</taxon>
        <taxon>Oceanobacillus</taxon>
    </lineage>
</organism>
<dbReference type="SUPFAM" id="SSF53756">
    <property type="entry name" value="UDP-Glycosyltransferase/glycogen phosphorylase"/>
    <property type="match status" value="1"/>
</dbReference>
<dbReference type="OrthoDB" id="9806653at2"/>
<evidence type="ECO:0000313" key="3">
    <source>
        <dbReference type="EMBL" id="BAC14846.1"/>
    </source>
</evidence>
<sequence>MRVLILANFGMGLYNFRRELIERLLEEEYEVYISSPVDKYITKFESMGCKIVDTSVSRRGKNPVTDIRLILHYKKIIREINPNVVLTYTIKPNVYGGIACSLLDVPYIANITGLGTAVENGGLMQKITTMLYKFSLKKVNTLFFQNEENMNFFKRNRIATNKHILLPGSGVNLDYFRILDYPVQKTVDFVFISRIMKQKGIDEYLETAKFIRDKYPQTRFHVCGFNEENYKNKLDEYQKKGIIINHNIIEDIREILKDIHCTIHPSYYPEGMSNVLLESAAAGRPIITTNRSGCREIVDDKVNGFIVEQENSQDLIAKVEQFLELDFEAQKSMGVSGRRKAEKEFDRKIIVNMYLNMIGKIK</sequence>
<gene>
    <name evidence="3" type="ordered locus">OB2890</name>
</gene>
<dbReference type="PANTHER" id="PTHR12526:SF630">
    <property type="entry name" value="GLYCOSYLTRANSFERASE"/>
    <property type="match status" value="1"/>
</dbReference>
<dbReference type="eggNOG" id="COG0438">
    <property type="taxonomic scope" value="Bacteria"/>
</dbReference>
<dbReference type="HOGENOM" id="CLU_009583_8_1_9"/>
<feature type="domain" description="Glycosyltransferase subfamily 4-like N-terminal" evidence="2">
    <location>
        <begin position="3"/>
        <end position="146"/>
    </location>
</feature>
<dbReference type="CAZy" id="GT4">
    <property type="family name" value="Glycosyltransferase Family 4"/>
</dbReference>
<keyword evidence="4" id="KW-1185">Reference proteome</keyword>
<evidence type="ECO:0000259" key="1">
    <source>
        <dbReference type="Pfam" id="PF00534"/>
    </source>
</evidence>
<dbReference type="EMBL" id="BA000028">
    <property type="protein sequence ID" value="BAC14846.1"/>
    <property type="molecule type" value="Genomic_DNA"/>
</dbReference>
<dbReference type="Pfam" id="PF13477">
    <property type="entry name" value="Glyco_trans_4_2"/>
    <property type="match status" value="1"/>
</dbReference>
<dbReference type="InterPro" id="IPR028098">
    <property type="entry name" value="Glyco_trans_4-like_N"/>
</dbReference>
<dbReference type="InterPro" id="IPR001296">
    <property type="entry name" value="Glyco_trans_1"/>
</dbReference>
<dbReference type="PhylomeDB" id="Q8EMF7"/>
<dbReference type="CDD" id="cd03808">
    <property type="entry name" value="GT4_CapM-like"/>
    <property type="match status" value="1"/>
</dbReference>
<name>Q8EMF7_OCEIH</name>
<protein>
    <submittedName>
        <fullName evidence="3">Galacturonosyl transferase</fullName>
    </submittedName>
</protein>
<reference evidence="3 4" key="1">
    <citation type="journal article" date="2001" name="FEMS Microbiol. Lett.">
        <title>Oceanobacillus iheyensis gen. nov., sp. nov., a deep-sea extremely halotolerant and alkaliphilic species isolated from a depth of 1050 m on the Iheya Ridge.</title>
        <authorList>
            <person name="Lu J."/>
            <person name="Nogi Y."/>
            <person name="Takami H."/>
        </authorList>
    </citation>
    <scope>NUCLEOTIDE SEQUENCE [LARGE SCALE GENOMIC DNA]</scope>
    <source>
        <strain evidence="4">DSM 14371 / CIP 107618 / JCM 11309 / KCTC 3954 / HTE831</strain>
    </source>
</reference>